<keyword evidence="5" id="KW-1185">Reference proteome</keyword>
<evidence type="ECO:0000313" key="4">
    <source>
        <dbReference type="EMBL" id="EPQ57960.1"/>
    </source>
</evidence>
<dbReference type="HOGENOM" id="CLU_085798_0_0_1"/>
<dbReference type="InterPro" id="IPR056019">
    <property type="entry name" value="DUF7598"/>
</dbReference>
<dbReference type="Proteomes" id="UP000030669">
    <property type="component" value="Unassembled WGS sequence"/>
</dbReference>
<organism evidence="4 5">
    <name type="scientific">Gloeophyllum trabeum (strain ATCC 11539 / FP-39264 / Madison 617)</name>
    <name type="common">Brown rot fungus</name>
    <dbReference type="NCBI Taxonomy" id="670483"/>
    <lineage>
        <taxon>Eukaryota</taxon>
        <taxon>Fungi</taxon>
        <taxon>Dikarya</taxon>
        <taxon>Basidiomycota</taxon>
        <taxon>Agaricomycotina</taxon>
        <taxon>Agaricomycetes</taxon>
        <taxon>Gloeophyllales</taxon>
        <taxon>Gloeophyllaceae</taxon>
        <taxon>Gloeophyllum</taxon>
    </lineage>
</organism>
<dbReference type="EMBL" id="KB469298">
    <property type="protein sequence ID" value="EPQ57960.1"/>
    <property type="molecule type" value="Genomic_DNA"/>
</dbReference>
<feature type="transmembrane region" description="Helical" evidence="2">
    <location>
        <begin position="117"/>
        <end position="135"/>
    </location>
</feature>
<dbReference type="OMA" id="GMGFGRQ"/>
<feature type="transmembrane region" description="Helical" evidence="2">
    <location>
        <begin position="141"/>
        <end position="163"/>
    </location>
</feature>
<feature type="domain" description="DUF7598" evidence="3">
    <location>
        <begin position="78"/>
        <end position="162"/>
    </location>
</feature>
<dbReference type="eggNOG" id="ENOG502S7JD">
    <property type="taxonomic scope" value="Eukaryota"/>
</dbReference>
<dbReference type="AlphaFoldDB" id="S7RTF2"/>
<keyword evidence="2" id="KW-0812">Transmembrane</keyword>
<dbReference type="KEGG" id="gtr:GLOTRDRAFT_136775"/>
<evidence type="ECO:0000256" key="2">
    <source>
        <dbReference type="SAM" id="Phobius"/>
    </source>
</evidence>
<proteinExistence type="predicted"/>
<reference evidence="4 5" key="1">
    <citation type="journal article" date="2012" name="Science">
        <title>The Paleozoic origin of enzymatic lignin decomposition reconstructed from 31 fungal genomes.</title>
        <authorList>
            <person name="Floudas D."/>
            <person name="Binder M."/>
            <person name="Riley R."/>
            <person name="Barry K."/>
            <person name="Blanchette R.A."/>
            <person name="Henrissat B."/>
            <person name="Martinez A.T."/>
            <person name="Otillar R."/>
            <person name="Spatafora J.W."/>
            <person name="Yadav J.S."/>
            <person name="Aerts A."/>
            <person name="Benoit I."/>
            <person name="Boyd A."/>
            <person name="Carlson A."/>
            <person name="Copeland A."/>
            <person name="Coutinho P.M."/>
            <person name="de Vries R.P."/>
            <person name="Ferreira P."/>
            <person name="Findley K."/>
            <person name="Foster B."/>
            <person name="Gaskell J."/>
            <person name="Glotzer D."/>
            <person name="Gorecki P."/>
            <person name="Heitman J."/>
            <person name="Hesse C."/>
            <person name="Hori C."/>
            <person name="Igarashi K."/>
            <person name="Jurgens J.A."/>
            <person name="Kallen N."/>
            <person name="Kersten P."/>
            <person name="Kohler A."/>
            <person name="Kuees U."/>
            <person name="Kumar T.K.A."/>
            <person name="Kuo A."/>
            <person name="LaButti K."/>
            <person name="Larrondo L.F."/>
            <person name="Lindquist E."/>
            <person name="Ling A."/>
            <person name="Lombard V."/>
            <person name="Lucas S."/>
            <person name="Lundell T."/>
            <person name="Martin R."/>
            <person name="McLaughlin D.J."/>
            <person name="Morgenstern I."/>
            <person name="Morin E."/>
            <person name="Murat C."/>
            <person name="Nagy L.G."/>
            <person name="Nolan M."/>
            <person name="Ohm R.A."/>
            <person name="Patyshakuliyeva A."/>
            <person name="Rokas A."/>
            <person name="Ruiz-Duenas F.J."/>
            <person name="Sabat G."/>
            <person name="Salamov A."/>
            <person name="Samejima M."/>
            <person name="Schmutz J."/>
            <person name="Slot J.C."/>
            <person name="St John F."/>
            <person name="Stenlid J."/>
            <person name="Sun H."/>
            <person name="Sun S."/>
            <person name="Syed K."/>
            <person name="Tsang A."/>
            <person name="Wiebenga A."/>
            <person name="Young D."/>
            <person name="Pisabarro A."/>
            <person name="Eastwood D.C."/>
            <person name="Martin F."/>
            <person name="Cullen D."/>
            <person name="Grigoriev I.V."/>
            <person name="Hibbett D.S."/>
        </authorList>
    </citation>
    <scope>NUCLEOTIDE SEQUENCE [LARGE SCALE GENOMIC DNA]</scope>
    <source>
        <strain evidence="4 5">ATCC 11539</strain>
    </source>
</reference>
<keyword evidence="2" id="KW-1133">Transmembrane helix</keyword>
<gene>
    <name evidence="4" type="ORF">GLOTRDRAFT_136775</name>
</gene>
<dbReference type="Pfam" id="PF24535">
    <property type="entry name" value="DUF7598"/>
    <property type="match status" value="1"/>
</dbReference>
<name>S7RTF2_GLOTA</name>
<feature type="transmembrane region" description="Helical" evidence="2">
    <location>
        <begin position="77"/>
        <end position="96"/>
    </location>
</feature>
<evidence type="ECO:0000256" key="1">
    <source>
        <dbReference type="SAM" id="MobiDB-lite"/>
    </source>
</evidence>
<evidence type="ECO:0000259" key="3">
    <source>
        <dbReference type="Pfam" id="PF24535"/>
    </source>
</evidence>
<sequence>MLPARAYVFMGLNAVRVLSLIALTLVFSSSIVVMVHDVQAVNHFLSASSASDNSTVNAMEDCDYIEGSTVPNQPAGAFWAVLNRLLIIFQVIMLFLSEIGWPATFFKTYFPVLGKDFGLGALGVFECLIGATVLSHHVDTFTLVAAFFLFSIGCLNIVLGLIFRESAKARRSITSWRAERAGVLPSFDDKRPPFARPGSTFVSNVFMGGSEKGHDLTSEFGSLRSNKSGYGFGRQGEKAAGLKGEFPHLEASGNPASIRTAAP</sequence>
<dbReference type="STRING" id="670483.S7RTF2"/>
<dbReference type="RefSeq" id="XP_007863271.1">
    <property type="nucleotide sequence ID" value="XM_007865080.1"/>
</dbReference>
<keyword evidence="2" id="KW-0472">Membrane</keyword>
<evidence type="ECO:0000313" key="5">
    <source>
        <dbReference type="Proteomes" id="UP000030669"/>
    </source>
</evidence>
<dbReference type="GeneID" id="19303624"/>
<feature type="region of interest" description="Disordered" evidence="1">
    <location>
        <begin position="243"/>
        <end position="263"/>
    </location>
</feature>
<dbReference type="OrthoDB" id="5327148at2759"/>
<protein>
    <recommendedName>
        <fullName evidence="3">DUF7598 domain-containing protein</fullName>
    </recommendedName>
</protein>
<accession>S7RTF2</accession>